<dbReference type="SUPFAM" id="SSF51161">
    <property type="entry name" value="Trimeric LpxA-like enzymes"/>
    <property type="match status" value="1"/>
</dbReference>
<evidence type="ECO:0000313" key="2">
    <source>
        <dbReference type="EMBL" id="GGG80116.1"/>
    </source>
</evidence>
<dbReference type="Gene3D" id="2.160.10.10">
    <property type="entry name" value="Hexapeptide repeat proteins"/>
    <property type="match status" value="1"/>
</dbReference>
<name>A0A917HIX1_9SPHI</name>
<dbReference type="RefSeq" id="WP_188504865.1">
    <property type="nucleotide sequence ID" value="NZ_BMER01000001.1"/>
</dbReference>
<dbReference type="Pfam" id="PF00132">
    <property type="entry name" value="Hexapep"/>
    <property type="match status" value="1"/>
</dbReference>
<dbReference type="EMBL" id="BMER01000001">
    <property type="protein sequence ID" value="GGG80116.1"/>
    <property type="molecule type" value="Genomic_DNA"/>
</dbReference>
<organism evidence="2 3">
    <name type="scientific">Parapedobacter pyrenivorans</name>
    <dbReference type="NCBI Taxonomy" id="1305674"/>
    <lineage>
        <taxon>Bacteria</taxon>
        <taxon>Pseudomonadati</taxon>
        <taxon>Bacteroidota</taxon>
        <taxon>Sphingobacteriia</taxon>
        <taxon>Sphingobacteriales</taxon>
        <taxon>Sphingobacteriaceae</taxon>
        <taxon>Parapedobacter</taxon>
    </lineage>
</organism>
<comment type="caution">
    <text evidence="2">The sequence shown here is derived from an EMBL/GenBank/DDBJ whole genome shotgun (WGS) entry which is preliminary data.</text>
</comment>
<keyword evidence="3" id="KW-1185">Reference proteome</keyword>
<accession>A0A917HIX1</accession>
<dbReference type="InterPro" id="IPR011004">
    <property type="entry name" value="Trimer_LpxA-like_sf"/>
</dbReference>
<reference evidence="2" key="1">
    <citation type="journal article" date="2014" name="Int. J. Syst. Evol. Microbiol.">
        <title>Complete genome sequence of Corynebacterium casei LMG S-19264T (=DSM 44701T), isolated from a smear-ripened cheese.</title>
        <authorList>
            <consortium name="US DOE Joint Genome Institute (JGI-PGF)"/>
            <person name="Walter F."/>
            <person name="Albersmeier A."/>
            <person name="Kalinowski J."/>
            <person name="Ruckert C."/>
        </authorList>
    </citation>
    <scope>NUCLEOTIDE SEQUENCE</scope>
    <source>
        <strain evidence="2">CGMCC 1.12195</strain>
    </source>
</reference>
<sequence>MKKYYRKVVNRFIRYFEDYNVVQLKSGYQVHPSSVLKGSKLSGKVSIAEKCKIINGVRLMGHAPITVKRFTSLNGPNTDIRSLINPVSIGAFCSIARGVNIQEFNHNHNSLSTYHIHLNIFKEDRRLDVHSKGPIEIGNDVWIGAQCVILSGSKIGDGAIIAANSVVNGNIPPYAIVGGTPAKVIKYRFPEKVIALLLKLKWWEWPEEKIKLHRELFENELSEEKLLVFLKKTKRNNDTEES</sequence>
<dbReference type="PANTHER" id="PTHR43300">
    <property type="entry name" value="ACETYLTRANSFERASE"/>
    <property type="match status" value="1"/>
</dbReference>
<dbReference type="InterPro" id="IPR001451">
    <property type="entry name" value="Hexapep"/>
</dbReference>
<reference evidence="2" key="2">
    <citation type="submission" date="2020-09" db="EMBL/GenBank/DDBJ databases">
        <authorList>
            <person name="Sun Q."/>
            <person name="Zhou Y."/>
        </authorList>
    </citation>
    <scope>NUCLEOTIDE SEQUENCE</scope>
    <source>
        <strain evidence="2">CGMCC 1.12195</strain>
    </source>
</reference>
<evidence type="ECO:0000313" key="3">
    <source>
        <dbReference type="Proteomes" id="UP000660862"/>
    </source>
</evidence>
<evidence type="ECO:0008006" key="4">
    <source>
        <dbReference type="Google" id="ProtNLM"/>
    </source>
</evidence>
<dbReference type="InterPro" id="IPR050179">
    <property type="entry name" value="Trans_hexapeptide_repeat"/>
</dbReference>
<dbReference type="AlphaFoldDB" id="A0A917HIX1"/>
<dbReference type="CDD" id="cd03349">
    <property type="entry name" value="LbH_XAT"/>
    <property type="match status" value="1"/>
</dbReference>
<evidence type="ECO:0000256" key="1">
    <source>
        <dbReference type="ARBA" id="ARBA00007274"/>
    </source>
</evidence>
<protein>
    <recommendedName>
        <fullName evidence="4">Acetyltransferase (Isoleucine patch superfamily)</fullName>
    </recommendedName>
</protein>
<gene>
    <name evidence="2" type="ORF">GCM10007415_10620</name>
</gene>
<proteinExistence type="inferred from homology"/>
<comment type="similarity">
    <text evidence="1">Belongs to the transferase hexapeptide repeat family.</text>
</comment>
<dbReference type="PANTHER" id="PTHR43300:SF11">
    <property type="entry name" value="ACETYLTRANSFERASE RV3034C-RELATED"/>
    <property type="match status" value="1"/>
</dbReference>
<dbReference type="Proteomes" id="UP000660862">
    <property type="component" value="Unassembled WGS sequence"/>
</dbReference>